<organism evidence="2 3">
    <name type="scientific">Fusarium redolens</name>
    <dbReference type="NCBI Taxonomy" id="48865"/>
    <lineage>
        <taxon>Eukaryota</taxon>
        <taxon>Fungi</taxon>
        <taxon>Dikarya</taxon>
        <taxon>Ascomycota</taxon>
        <taxon>Pezizomycotina</taxon>
        <taxon>Sordariomycetes</taxon>
        <taxon>Hypocreomycetidae</taxon>
        <taxon>Hypocreales</taxon>
        <taxon>Nectriaceae</taxon>
        <taxon>Fusarium</taxon>
        <taxon>Fusarium redolens species complex</taxon>
    </lineage>
</organism>
<gene>
    <name evidence="2" type="ORF">BKA55DRAFT_693194</name>
</gene>
<dbReference type="Proteomes" id="UP000720189">
    <property type="component" value="Unassembled WGS sequence"/>
</dbReference>
<dbReference type="AlphaFoldDB" id="A0A9P9K1N5"/>
<reference evidence="2" key="1">
    <citation type="journal article" date="2021" name="Nat. Commun.">
        <title>Genetic determinants of endophytism in the Arabidopsis root mycobiome.</title>
        <authorList>
            <person name="Mesny F."/>
            <person name="Miyauchi S."/>
            <person name="Thiergart T."/>
            <person name="Pickel B."/>
            <person name="Atanasova L."/>
            <person name="Karlsson M."/>
            <person name="Huettel B."/>
            <person name="Barry K.W."/>
            <person name="Haridas S."/>
            <person name="Chen C."/>
            <person name="Bauer D."/>
            <person name="Andreopoulos W."/>
            <person name="Pangilinan J."/>
            <person name="LaButti K."/>
            <person name="Riley R."/>
            <person name="Lipzen A."/>
            <person name="Clum A."/>
            <person name="Drula E."/>
            <person name="Henrissat B."/>
            <person name="Kohler A."/>
            <person name="Grigoriev I.V."/>
            <person name="Martin F.M."/>
            <person name="Hacquard S."/>
        </authorList>
    </citation>
    <scope>NUCLEOTIDE SEQUENCE</scope>
    <source>
        <strain evidence="2">MPI-CAGE-AT-0023</strain>
    </source>
</reference>
<dbReference type="OrthoDB" id="5064335at2759"/>
<evidence type="ECO:0000313" key="2">
    <source>
        <dbReference type="EMBL" id="KAH7240956.1"/>
    </source>
</evidence>
<accession>A0A9P9K1N5</accession>
<protein>
    <submittedName>
        <fullName evidence="2">Uncharacterized protein</fullName>
    </submittedName>
</protein>
<name>A0A9P9K1N5_FUSRE</name>
<feature type="region of interest" description="Disordered" evidence="1">
    <location>
        <begin position="1"/>
        <end position="79"/>
    </location>
</feature>
<dbReference type="RefSeq" id="XP_046046470.1">
    <property type="nucleotide sequence ID" value="XM_046199878.1"/>
</dbReference>
<sequence length="253" mass="27576">MDSPYASSTDLSSDSAPDNTPQVNNYWTRHRAQERLEEPGAAENGPSHAPEDLEDIPLDDENSDQGEREEGYEMLDGPLVRGAMHRDRSMNELAPEELSDEEAFPEELRFDDDGMVGYFSAAMLNETEEESGQSTSSLIQNPSGTDIPQGVLAATAQIAQNNLARSYDNLTGGLIYTAQRAHDAMVTTTQAGGHLAEGALRAGNDVAIWAQERWPNMPRIINRGVLGSLTELVLEGVQALPPSDSIIRPQGRR</sequence>
<feature type="compositionally biased region" description="Polar residues" evidence="1">
    <location>
        <begin position="1"/>
        <end position="27"/>
    </location>
</feature>
<evidence type="ECO:0000256" key="1">
    <source>
        <dbReference type="SAM" id="MobiDB-lite"/>
    </source>
</evidence>
<comment type="caution">
    <text evidence="2">The sequence shown here is derived from an EMBL/GenBank/DDBJ whole genome shotgun (WGS) entry which is preliminary data.</text>
</comment>
<keyword evidence="3" id="KW-1185">Reference proteome</keyword>
<dbReference type="GeneID" id="70229832"/>
<dbReference type="EMBL" id="JAGMUX010000013">
    <property type="protein sequence ID" value="KAH7240956.1"/>
    <property type="molecule type" value="Genomic_DNA"/>
</dbReference>
<feature type="compositionally biased region" description="Acidic residues" evidence="1">
    <location>
        <begin position="52"/>
        <end position="64"/>
    </location>
</feature>
<evidence type="ECO:0000313" key="3">
    <source>
        <dbReference type="Proteomes" id="UP000720189"/>
    </source>
</evidence>
<proteinExistence type="predicted"/>